<protein>
    <recommendedName>
        <fullName evidence="8">RNA-dependent RNA polymerase</fullName>
        <ecNumber evidence="8">2.7.7.48</ecNumber>
    </recommendedName>
</protein>
<dbReference type="EMBL" id="JACGCM010002112">
    <property type="protein sequence ID" value="KAF6144776.1"/>
    <property type="molecule type" value="Genomic_DNA"/>
</dbReference>
<dbReference type="Pfam" id="PF05183">
    <property type="entry name" value="RdRP"/>
    <property type="match status" value="1"/>
</dbReference>
<evidence type="ECO:0000256" key="4">
    <source>
        <dbReference type="ARBA" id="ARBA00022695"/>
    </source>
</evidence>
<dbReference type="PANTHER" id="PTHR23079:SF55">
    <property type="entry name" value="RNA-DIRECTED RNA POLYMERASE"/>
    <property type="match status" value="1"/>
</dbReference>
<evidence type="ECO:0000256" key="3">
    <source>
        <dbReference type="ARBA" id="ARBA00022679"/>
    </source>
</evidence>
<evidence type="ECO:0000256" key="2">
    <source>
        <dbReference type="ARBA" id="ARBA00022484"/>
    </source>
</evidence>
<evidence type="ECO:0000256" key="6">
    <source>
        <dbReference type="ARBA" id="ARBA00023158"/>
    </source>
</evidence>
<evidence type="ECO:0000256" key="1">
    <source>
        <dbReference type="ARBA" id="ARBA00005762"/>
    </source>
</evidence>
<proteinExistence type="inferred from homology"/>
<dbReference type="InterPro" id="IPR007855">
    <property type="entry name" value="RDRP"/>
</dbReference>
<sequence>MDDYIVPRMILCGMPLDEPYLQYRLSKIMADERMGLMEGKIHVSECYYLMGIADPTGLLNSDEVCIIMNKGKIVGKVLVYMNPGLHFGDIHVLQATYAKELKNIVGNAKYVIFFPTKGPRSLAAEIANGDFEATCIGCKETHSYLSTLNQHELFQQFITAKFHKSNIIDTASDSCLAFMDRLLTLGDDCAEEKNCIKEMMLQLIDIYYDALDAPKSGKMVESSQSLELQSKEVWKLPCFSGEVEESFLLLWLGHYDQYRTEMKHALELDQEIKNEVANRVIQKYKQILYGAAKFEESPRSREEIFNEVLSIYQFNYDYANEVNDVSKCRFAWKIVGRALCALYANTRRRCHCLLEIYST</sequence>
<dbReference type="AlphaFoldDB" id="A0A7J7LQ38"/>
<keyword evidence="4 8" id="KW-0548">Nucleotidyltransferase</keyword>
<evidence type="ECO:0000259" key="9">
    <source>
        <dbReference type="Pfam" id="PF05183"/>
    </source>
</evidence>
<dbReference type="GO" id="GO:0003723">
    <property type="term" value="F:RNA binding"/>
    <property type="evidence" value="ECO:0007669"/>
    <property type="project" value="UniProtKB-KW"/>
</dbReference>
<dbReference type="EC" id="2.7.7.48" evidence="8"/>
<dbReference type="Pfam" id="PF26253">
    <property type="entry name" value="RdRP_head"/>
    <property type="match status" value="1"/>
</dbReference>
<keyword evidence="6 8" id="KW-0943">RNA-mediated gene silencing</keyword>
<dbReference type="PANTHER" id="PTHR23079">
    <property type="entry name" value="RNA-DEPENDENT RNA POLYMERASE"/>
    <property type="match status" value="1"/>
</dbReference>
<keyword evidence="12" id="KW-1185">Reference proteome</keyword>
<dbReference type="Proteomes" id="UP000541444">
    <property type="component" value="Unassembled WGS sequence"/>
</dbReference>
<evidence type="ECO:0000313" key="11">
    <source>
        <dbReference type="EMBL" id="KAF6144776.1"/>
    </source>
</evidence>
<evidence type="ECO:0000256" key="7">
    <source>
        <dbReference type="ARBA" id="ARBA00048744"/>
    </source>
</evidence>
<comment type="catalytic activity">
    <reaction evidence="7 8">
        <text>RNA(n) + a ribonucleoside 5'-triphosphate = RNA(n+1) + diphosphate</text>
        <dbReference type="Rhea" id="RHEA:21248"/>
        <dbReference type="Rhea" id="RHEA-COMP:14527"/>
        <dbReference type="Rhea" id="RHEA-COMP:17342"/>
        <dbReference type="ChEBI" id="CHEBI:33019"/>
        <dbReference type="ChEBI" id="CHEBI:61557"/>
        <dbReference type="ChEBI" id="CHEBI:140395"/>
        <dbReference type="EC" id="2.7.7.48"/>
    </reaction>
</comment>
<evidence type="ECO:0000256" key="8">
    <source>
        <dbReference type="RuleBase" id="RU363098"/>
    </source>
</evidence>
<comment type="function">
    <text evidence="8">Probably involved in the RNA silencing pathway and required for the generation of small interfering RNAs (siRNAs).</text>
</comment>
<evidence type="ECO:0000256" key="5">
    <source>
        <dbReference type="ARBA" id="ARBA00022884"/>
    </source>
</evidence>
<dbReference type="InterPro" id="IPR057596">
    <property type="entry name" value="RDRP_core"/>
</dbReference>
<name>A0A7J7LQ38_9MAGN</name>
<evidence type="ECO:0000313" key="12">
    <source>
        <dbReference type="Proteomes" id="UP000541444"/>
    </source>
</evidence>
<organism evidence="11 12">
    <name type="scientific">Kingdonia uniflora</name>
    <dbReference type="NCBI Taxonomy" id="39325"/>
    <lineage>
        <taxon>Eukaryota</taxon>
        <taxon>Viridiplantae</taxon>
        <taxon>Streptophyta</taxon>
        <taxon>Embryophyta</taxon>
        <taxon>Tracheophyta</taxon>
        <taxon>Spermatophyta</taxon>
        <taxon>Magnoliopsida</taxon>
        <taxon>Ranunculales</taxon>
        <taxon>Circaeasteraceae</taxon>
        <taxon>Kingdonia</taxon>
    </lineage>
</organism>
<keyword evidence="5 8" id="KW-0694">RNA-binding</keyword>
<reference evidence="11 12" key="1">
    <citation type="journal article" date="2020" name="IScience">
        <title>Genome Sequencing of the Endangered Kingdonia uniflora (Circaeasteraceae, Ranunculales) Reveals Potential Mechanisms of Evolutionary Specialization.</title>
        <authorList>
            <person name="Sun Y."/>
            <person name="Deng T."/>
            <person name="Zhang A."/>
            <person name="Moore M.J."/>
            <person name="Landis J.B."/>
            <person name="Lin N."/>
            <person name="Zhang H."/>
            <person name="Zhang X."/>
            <person name="Huang J."/>
            <person name="Zhang X."/>
            <person name="Sun H."/>
            <person name="Wang H."/>
        </authorList>
    </citation>
    <scope>NUCLEOTIDE SEQUENCE [LARGE SCALE GENOMIC DNA]</scope>
    <source>
        <strain evidence="11">TB1705</strain>
        <tissue evidence="11">Leaf</tissue>
    </source>
</reference>
<dbReference type="GO" id="GO:0031380">
    <property type="term" value="C:nuclear RNA-directed RNA polymerase complex"/>
    <property type="evidence" value="ECO:0007669"/>
    <property type="project" value="TreeGrafter"/>
</dbReference>
<feature type="domain" description="RDRP core" evidence="9">
    <location>
        <begin position="5"/>
        <end position="240"/>
    </location>
</feature>
<dbReference type="GO" id="GO:0030422">
    <property type="term" value="P:siRNA processing"/>
    <property type="evidence" value="ECO:0007669"/>
    <property type="project" value="TreeGrafter"/>
</dbReference>
<gene>
    <name evidence="11" type="ORF">GIB67_016850</name>
</gene>
<keyword evidence="3 8" id="KW-0808">Transferase</keyword>
<dbReference type="OrthoDB" id="6513042at2759"/>
<accession>A0A7J7LQ38</accession>
<dbReference type="InterPro" id="IPR058752">
    <property type="entry name" value="RDRP_C_head"/>
</dbReference>
<feature type="domain" description="RDRP C-terminal head" evidence="10">
    <location>
        <begin position="270"/>
        <end position="349"/>
    </location>
</feature>
<comment type="similarity">
    <text evidence="1 8">Belongs to the RdRP family.</text>
</comment>
<keyword evidence="2 8" id="KW-0696">RNA-directed RNA polymerase</keyword>
<evidence type="ECO:0000259" key="10">
    <source>
        <dbReference type="Pfam" id="PF26253"/>
    </source>
</evidence>
<dbReference type="GO" id="GO:0003968">
    <property type="term" value="F:RNA-directed RNA polymerase activity"/>
    <property type="evidence" value="ECO:0007669"/>
    <property type="project" value="UniProtKB-KW"/>
</dbReference>
<comment type="caution">
    <text evidence="11">The sequence shown here is derived from an EMBL/GenBank/DDBJ whole genome shotgun (WGS) entry which is preliminary data.</text>
</comment>